<dbReference type="RefSeq" id="WP_208845641.1">
    <property type="nucleotide sequence ID" value="NZ_JAGGDJ010000001.1"/>
</dbReference>
<feature type="transmembrane region" description="Helical" evidence="1">
    <location>
        <begin position="12"/>
        <end position="31"/>
    </location>
</feature>
<comment type="caution">
    <text evidence="2">The sequence shown here is derived from an EMBL/GenBank/DDBJ whole genome shotgun (WGS) entry which is preliminary data.</text>
</comment>
<keyword evidence="3" id="KW-1185">Reference proteome</keyword>
<keyword evidence="1" id="KW-0812">Transmembrane</keyword>
<keyword evidence="1" id="KW-1133">Transmembrane helix</keyword>
<proteinExistence type="predicted"/>
<name>A0ABS3W3E0_9BACL</name>
<accession>A0ABS3W3E0</accession>
<feature type="transmembrane region" description="Helical" evidence="1">
    <location>
        <begin position="43"/>
        <end position="64"/>
    </location>
</feature>
<keyword evidence="1" id="KW-0472">Membrane</keyword>
<evidence type="ECO:0000313" key="2">
    <source>
        <dbReference type="EMBL" id="MBO7742660.1"/>
    </source>
</evidence>
<reference evidence="2 3" key="1">
    <citation type="submission" date="2021-03" db="EMBL/GenBank/DDBJ databases">
        <title>Paenibacillus artemisicola MWE-103 whole genome sequence.</title>
        <authorList>
            <person name="Ham Y.J."/>
        </authorList>
    </citation>
    <scope>NUCLEOTIDE SEQUENCE [LARGE SCALE GENOMIC DNA]</scope>
    <source>
        <strain evidence="2 3">MWE-103</strain>
    </source>
</reference>
<dbReference type="EMBL" id="JAGGDJ010000001">
    <property type="protein sequence ID" value="MBO7742660.1"/>
    <property type="molecule type" value="Genomic_DNA"/>
</dbReference>
<dbReference type="Proteomes" id="UP000670947">
    <property type="component" value="Unassembled WGS sequence"/>
</dbReference>
<protein>
    <submittedName>
        <fullName evidence="2">Uncharacterized protein</fullName>
    </submittedName>
</protein>
<sequence>MHYGLSLGDWVVYTMWGVFAFMILDFAVAFARSFWSGSFDTTFLGYLKDILFYVVPLNLILSMTSIDPTHYTLIVLYFIGGASVIIKYAADIVKRFRVPQTD</sequence>
<gene>
    <name evidence="2" type="ORF">I8J29_00535</name>
</gene>
<evidence type="ECO:0000313" key="3">
    <source>
        <dbReference type="Proteomes" id="UP000670947"/>
    </source>
</evidence>
<evidence type="ECO:0000256" key="1">
    <source>
        <dbReference type="SAM" id="Phobius"/>
    </source>
</evidence>
<organism evidence="2 3">
    <name type="scientific">Paenibacillus artemisiicola</name>
    <dbReference type="NCBI Taxonomy" id="1172618"/>
    <lineage>
        <taxon>Bacteria</taxon>
        <taxon>Bacillati</taxon>
        <taxon>Bacillota</taxon>
        <taxon>Bacilli</taxon>
        <taxon>Bacillales</taxon>
        <taxon>Paenibacillaceae</taxon>
        <taxon>Paenibacillus</taxon>
    </lineage>
</organism>
<feature type="transmembrane region" description="Helical" evidence="1">
    <location>
        <begin position="70"/>
        <end position="90"/>
    </location>
</feature>